<dbReference type="EMBL" id="WISP01000025">
    <property type="protein sequence ID" value="MQW02699.1"/>
    <property type="molecule type" value="Genomic_DNA"/>
</dbReference>
<dbReference type="GO" id="GO:0016020">
    <property type="term" value="C:membrane"/>
    <property type="evidence" value="ECO:0007669"/>
    <property type="project" value="InterPro"/>
</dbReference>
<gene>
    <name evidence="1" type="ORF">GHK45_02275</name>
</gene>
<accession>A0A6A7ZKF0</accession>
<dbReference type="GO" id="GO:0008146">
    <property type="term" value="F:sulfotransferase activity"/>
    <property type="evidence" value="ECO:0007669"/>
    <property type="project" value="InterPro"/>
</dbReference>
<evidence type="ECO:0000313" key="1">
    <source>
        <dbReference type="EMBL" id="MQW02699.1"/>
    </source>
</evidence>
<organism evidence="1">
    <name type="scientific">Rhizobium meliloti</name>
    <name type="common">Ensifer meliloti</name>
    <name type="synonym">Sinorhizobium meliloti</name>
    <dbReference type="NCBI Taxonomy" id="382"/>
    <lineage>
        <taxon>Bacteria</taxon>
        <taxon>Pseudomonadati</taxon>
        <taxon>Pseudomonadota</taxon>
        <taxon>Alphaproteobacteria</taxon>
        <taxon>Hyphomicrobiales</taxon>
        <taxon>Rhizobiaceae</taxon>
        <taxon>Sinorhizobium/Ensifer group</taxon>
        <taxon>Sinorhizobium</taxon>
    </lineage>
</organism>
<dbReference type="InterPro" id="IPR005331">
    <property type="entry name" value="Sulfotransferase"/>
</dbReference>
<evidence type="ECO:0008006" key="2">
    <source>
        <dbReference type="Google" id="ProtNLM"/>
    </source>
</evidence>
<dbReference type="RefSeq" id="WP_153317882.1">
    <property type="nucleotide sequence ID" value="NZ_WISP01000025.1"/>
</dbReference>
<proteinExistence type="predicted"/>
<name>A0A6A7ZKF0_RHIML</name>
<dbReference type="Pfam" id="PF03567">
    <property type="entry name" value="Sulfotransfer_2"/>
    <property type="match status" value="1"/>
</dbReference>
<sequence length="125" mass="14536">MGGGSPLLTQTKLQLNLANPGLNLRLHPLIPMQLKLRSLASSHADLTRDFFKFSFVRNPYDRLYSGFQQDVLAAYKLKHWEESKKPIFDRIGEDFNRYVIEYVTRADIRNDPFWICFAPCMNSPI</sequence>
<dbReference type="AlphaFoldDB" id="A0A6A7ZKF0"/>
<reference evidence="1" key="1">
    <citation type="journal article" date="2013" name="Genome Biol.">
        <title>Comparative genomics of the core and accessory genomes of 48 Sinorhizobium strains comprising five genospecies.</title>
        <authorList>
            <person name="Sugawara M."/>
            <person name="Epstein B."/>
            <person name="Badgley B.D."/>
            <person name="Unno T."/>
            <person name="Xu L."/>
            <person name="Reese J."/>
            <person name="Gyaneshwar P."/>
            <person name="Denny R."/>
            <person name="Mudge J."/>
            <person name="Bharti A.K."/>
            <person name="Farmer A.D."/>
            <person name="May G.D."/>
            <person name="Woodward J.E."/>
            <person name="Medigue C."/>
            <person name="Vallenet D."/>
            <person name="Lajus A."/>
            <person name="Rouy Z."/>
            <person name="Martinez-Vaz B."/>
            <person name="Tiffin P."/>
            <person name="Young N.D."/>
            <person name="Sadowsky M.J."/>
        </authorList>
    </citation>
    <scope>NUCLEOTIDE SEQUENCE</scope>
    <source>
        <strain evidence="1">M30</strain>
    </source>
</reference>
<protein>
    <recommendedName>
        <fullName evidence="2">Sulfotransferase family protein</fullName>
    </recommendedName>
</protein>
<comment type="caution">
    <text evidence="1">The sequence shown here is derived from an EMBL/GenBank/DDBJ whole genome shotgun (WGS) entry which is preliminary data.</text>
</comment>